<evidence type="ECO:0000256" key="7">
    <source>
        <dbReference type="ARBA" id="ARBA00022840"/>
    </source>
</evidence>
<evidence type="ECO:0000256" key="11">
    <source>
        <dbReference type="ARBA" id="ARBA00045151"/>
    </source>
</evidence>
<evidence type="ECO:0000256" key="3">
    <source>
        <dbReference type="ARBA" id="ARBA00012724"/>
    </source>
</evidence>
<evidence type="ECO:0000313" key="13">
    <source>
        <dbReference type="Proteomes" id="UP000694545"/>
    </source>
</evidence>
<keyword evidence="13" id="KW-1185">Reference proteome</keyword>
<dbReference type="KEGG" id="vko:123036171"/>
<comment type="function">
    <text evidence="11">Functions as an RNA ligase, in vitro. The ligation reaction entails three nucleotidyl transfer steps. In the first step, the RNA ligase reacts with ATP in the absence of nucleic acid to form a covalent ligase-AMP intermediate and release pyrophosphate. In step 2, the ligase-AMP binds to the nucleic acid and transfers the adenylate to the 5'-PO4 terminus to form an adenylylated intermediate. In step 3, the RNA ligase directs the attack of the 3'-OH on the 5'-phosphoanhydride linkage, resulting in a repaired 3'-5' phosphodiester and release of AMP. Exhibits selectivity for single-stranded RNA substrates and may not have nick-sealing activity on double-stranded DNA-RNA hybrids. May play a role in maintaining RNA integrity under stress conditions, for example in response to reactive oxygen species (ROS).</text>
</comment>
<dbReference type="GO" id="GO:0000302">
    <property type="term" value="P:response to reactive oxygen species"/>
    <property type="evidence" value="ECO:0007669"/>
    <property type="project" value="InterPro"/>
</dbReference>
<evidence type="ECO:0000313" key="12">
    <source>
        <dbReference type="Ensembl" id="ENSVKKP00000026078.1"/>
    </source>
</evidence>
<evidence type="ECO:0000256" key="1">
    <source>
        <dbReference type="ARBA" id="ARBA00001936"/>
    </source>
</evidence>
<keyword evidence="5" id="KW-0547">Nucleotide-binding</keyword>
<reference evidence="12" key="1">
    <citation type="submission" date="2025-08" db="UniProtKB">
        <authorList>
            <consortium name="Ensembl"/>
        </authorList>
    </citation>
    <scope>IDENTIFICATION</scope>
</reference>
<protein>
    <recommendedName>
        <fullName evidence="9">RNA ligase 1</fullName>
        <ecNumber evidence="3">6.5.1.3</ecNumber>
    </recommendedName>
    <alternativeName>
        <fullName evidence="10">RNA ligase</fullName>
    </alternativeName>
</protein>
<evidence type="ECO:0000256" key="2">
    <source>
        <dbReference type="ARBA" id="ARBA00001946"/>
    </source>
</evidence>
<dbReference type="GO" id="GO:0005524">
    <property type="term" value="F:ATP binding"/>
    <property type="evidence" value="ECO:0007669"/>
    <property type="project" value="UniProtKB-KW"/>
</dbReference>
<comment type="catalytic activity">
    <reaction evidence="8">
        <text>ATP + (ribonucleotide)n-3'-hydroxyl + 5'-phospho-(ribonucleotide)m = (ribonucleotide)n+m + AMP + diphosphate.</text>
        <dbReference type="EC" id="6.5.1.3"/>
    </reaction>
</comment>
<proteinExistence type="predicted"/>
<gene>
    <name evidence="12" type="primary">RLIG1</name>
</gene>
<evidence type="ECO:0000256" key="4">
    <source>
        <dbReference type="ARBA" id="ARBA00022598"/>
    </source>
</evidence>
<dbReference type="GO" id="GO:0042245">
    <property type="term" value="P:RNA repair"/>
    <property type="evidence" value="ECO:0007669"/>
    <property type="project" value="UniProtKB-KW"/>
</dbReference>
<dbReference type="Proteomes" id="UP000694545">
    <property type="component" value="Unplaced"/>
</dbReference>
<comment type="cofactor">
    <cofactor evidence="2">
        <name>Mg(2+)</name>
        <dbReference type="ChEBI" id="CHEBI:18420"/>
    </cofactor>
</comment>
<dbReference type="OrthoDB" id="6021187at2759"/>
<keyword evidence="7" id="KW-0067">ATP-binding</keyword>
<keyword evidence="4" id="KW-0436">Ligase</keyword>
<evidence type="ECO:0000256" key="5">
    <source>
        <dbReference type="ARBA" id="ARBA00022741"/>
    </source>
</evidence>
<dbReference type="GO" id="GO:0003972">
    <property type="term" value="F:RNA ligase (ATP) activity"/>
    <property type="evidence" value="ECO:0007669"/>
    <property type="project" value="UniProtKB-EC"/>
</dbReference>
<dbReference type="PANTHER" id="PTHR31219:SF2">
    <property type="entry name" value="RNA LIGASE 1"/>
    <property type="match status" value="1"/>
</dbReference>
<evidence type="ECO:0000256" key="9">
    <source>
        <dbReference type="ARBA" id="ARBA00035168"/>
    </source>
</evidence>
<evidence type="ECO:0000256" key="8">
    <source>
        <dbReference type="ARBA" id="ARBA00034038"/>
    </source>
</evidence>
<dbReference type="EC" id="6.5.1.3" evidence="3"/>
<reference evidence="12" key="2">
    <citation type="submission" date="2025-09" db="UniProtKB">
        <authorList>
            <consortium name="Ensembl"/>
        </authorList>
    </citation>
    <scope>IDENTIFICATION</scope>
</reference>
<comment type="cofactor">
    <cofactor evidence="1">
        <name>Mn(2+)</name>
        <dbReference type="ChEBI" id="CHEBI:29035"/>
    </cofactor>
</comment>
<name>A0A8D2LQH2_VARKO</name>
<accession>A0A8D2LQH2</accession>
<dbReference type="Pfam" id="PF17720">
    <property type="entry name" value="RLIG1"/>
    <property type="match status" value="1"/>
</dbReference>
<dbReference type="PANTHER" id="PTHR31219">
    <property type="entry name" value="CHROMOSOME 28 C12ORF29 HOMOLOG"/>
    <property type="match status" value="1"/>
</dbReference>
<dbReference type="CTD" id="91298"/>
<organism evidence="12 13">
    <name type="scientific">Varanus komodoensis</name>
    <name type="common">Komodo dragon</name>
    <dbReference type="NCBI Taxonomy" id="61221"/>
    <lineage>
        <taxon>Eukaryota</taxon>
        <taxon>Metazoa</taxon>
        <taxon>Chordata</taxon>
        <taxon>Craniata</taxon>
        <taxon>Vertebrata</taxon>
        <taxon>Euteleostomi</taxon>
        <taxon>Lepidosauria</taxon>
        <taxon>Squamata</taxon>
        <taxon>Bifurcata</taxon>
        <taxon>Unidentata</taxon>
        <taxon>Episquamata</taxon>
        <taxon>Toxicofera</taxon>
        <taxon>Anguimorpha</taxon>
        <taxon>Paleoanguimorpha</taxon>
        <taxon>Varanoidea</taxon>
        <taxon>Varanidae</taxon>
        <taxon>Varanus</taxon>
    </lineage>
</organism>
<evidence type="ECO:0000256" key="10">
    <source>
        <dbReference type="ARBA" id="ARBA00035432"/>
    </source>
</evidence>
<dbReference type="OMA" id="KQFMYSA"/>
<dbReference type="InterPro" id="IPR041211">
    <property type="entry name" value="RLIG1"/>
</dbReference>
<dbReference type="Ensembl" id="ENSVKKT00000026715.1">
    <property type="protein sequence ID" value="ENSVKKP00000026078.1"/>
    <property type="gene ID" value="ENSVKKG00000017069.1"/>
</dbReference>
<keyword evidence="6" id="KW-0692">RNA repair</keyword>
<sequence>MSRLGSVQQKVPCLFVTQVKQEPSAKRERQPFKVLATETINQKALDADIYNAIPTEKVDGTCCYIATYKGQPYLWARLDRKANKQAEKRFKRFLYSADNSKGFTWNIEEDFRPVPESWIPAKEIKHCNGKPFPDENGHIPGWVPVEKNSKQYCWHTTVVDYDMELALVLKQCTEDPGLLEISPVPLSSFSEQTLELIGTNINANPYGLGNKKHPIHLLVPHGTFQIKNAPALNHSDILAWLDGCKEGKIEGIVWHCAEGNLIKLHRYHLGLTWPIPDPYLISQPVVVNFSGAKYDCNFEPKTLFYYFSKLEGQRFNSLRDISDLCPDFLSL</sequence>
<dbReference type="AlphaFoldDB" id="A0A8D2LQH2"/>
<evidence type="ECO:0000256" key="6">
    <source>
        <dbReference type="ARBA" id="ARBA00022800"/>
    </source>
</evidence>